<dbReference type="RefSeq" id="WP_275228915.1">
    <property type="nucleotide sequence ID" value="NZ_JARESE010000047.1"/>
</dbReference>
<evidence type="ECO:0000256" key="1">
    <source>
        <dbReference type="SAM" id="Phobius"/>
    </source>
</evidence>
<accession>A0ABT5WTA3</accession>
<comment type="caution">
    <text evidence="2">The sequence shown here is derived from an EMBL/GenBank/DDBJ whole genome shotgun (WGS) entry which is preliminary data.</text>
</comment>
<dbReference type="EMBL" id="JARESE010000047">
    <property type="protein sequence ID" value="MDE8652827.1"/>
    <property type="molecule type" value="Genomic_DNA"/>
</dbReference>
<name>A0ABT5WTA3_9SPHN</name>
<evidence type="ECO:0000313" key="2">
    <source>
        <dbReference type="EMBL" id="MDE8652827.1"/>
    </source>
</evidence>
<keyword evidence="1" id="KW-1133">Transmembrane helix</keyword>
<proteinExistence type="predicted"/>
<protein>
    <submittedName>
        <fullName evidence="2">Uncharacterized protein</fullName>
    </submittedName>
</protein>
<sequence length="133" mass="13616">MNDGSTERLPQGTAKLGMAMAAAIILSVAGIAYAIWFGVAADGGRGGAIAVGLTFFILFMGRGTAETALEASLPPAGDPLADLEQDLARVRGAVAAMLDWSRKEKVYLTVSSVVGTLAWGFGDVVAKWLGAAS</sequence>
<keyword evidence="1" id="KW-0472">Membrane</keyword>
<feature type="transmembrane region" description="Helical" evidence="1">
    <location>
        <begin position="16"/>
        <end position="37"/>
    </location>
</feature>
<keyword evidence="3" id="KW-1185">Reference proteome</keyword>
<reference evidence="2 3" key="1">
    <citation type="submission" date="2023-03" db="EMBL/GenBank/DDBJ databases">
        <title>NovoSphingobium album sp. nov. isolated from polycyclic aromatic hydrocarbons- and heavy-metal polluted soil.</title>
        <authorList>
            <person name="Liu Z."/>
            <person name="Wang K."/>
        </authorList>
    </citation>
    <scope>NUCLEOTIDE SEQUENCE [LARGE SCALE GENOMIC DNA]</scope>
    <source>
        <strain evidence="2 3">H3SJ31-1</strain>
    </source>
</reference>
<keyword evidence="1" id="KW-0812">Transmembrane</keyword>
<dbReference type="Proteomes" id="UP001216253">
    <property type="component" value="Unassembled WGS sequence"/>
</dbReference>
<organism evidence="2 3">
    <name type="scientific">Novosphingobium album</name>
    <name type="common">ex Liu et al. 2023</name>
    <dbReference type="NCBI Taxonomy" id="3031130"/>
    <lineage>
        <taxon>Bacteria</taxon>
        <taxon>Pseudomonadati</taxon>
        <taxon>Pseudomonadota</taxon>
        <taxon>Alphaproteobacteria</taxon>
        <taxon>Sphingomonadales</taxon>
        <taxon>Sphingomonadaceae</taxon>
        <taxon>Novosphingobium</taxon>
    </lineage>
</organism>
<feature type="transmembrane region" description="Helical" evidence="1">
    <location>
        <begin position="43"/>
        <end position="61"/>
    </location>
</feature>
<evidence type="ECO:0000313" key="3">
    <source>
        <dbReference type="Proteomes" id="UP001216253"/>
    </source>
</evidence>
<gene>
    <name evidence="2" type="ORF">PYV00_14060</name>
</gene>
<feature type="transmembrane region" description="Helical" evidence="1">
    <location>
        <begin position="106"/>
        <end position="129"/>
    </location>
</feature>